<dbReference type="CDD" id="cd17316">
    <property type="entry name" value="MFS_SV2_like"/>
    <property type="match status" value="1"/>
</dbReference>
<evidence type="ECO:0000313" key="8">
    <source>
        <dbReference type="EMBL" id="SDC26575.1"/>
    </source>
</evidence>
<dbReference type="Gene3D" id="1.20.1250.20">
    <property type="entry name" value="MFS general substrate transporter like domains"/>
    <property type="match status" value="1"/>
</dbReference>
<dbReference type="RefSeq" id="WP_091402937.1">
    <property type="nucleotide sequence ID" value="NZ_FMYV01000002.1"/>
</dbReference>
<dbReference type="PROSITE" id="PS00216">
    <property type="entry name" value="SUGAR_TRANSPORT_1"/>
    <property type="match status" value="1"/>
</dbReference>
<dbReference type="Pfam" id="PF00083">
    <property type="entry name" value="Sugar_tr"/>
    <property type="match status" value="1"/>
</dbReference>
<dbReference type="PROSITE" id="PS50850">
    <property type="entry name" value="MFS"/>
    <property type="match status" value="1"/>
</dbReference>
<dbReference type="PANTHER" id="PTHR23511">
    <property type="entry name" value="SYNAPTIC VESICLE GLYCOPROTEIN 2"/>
    <property type="match status" value="1"/>
</dbReference>
<dbReference type="PANTHER" id="PTHR23511:SF34">
    <property type="entry name" value="SYNAPTIC VESICLE GLYCOPROTEIN 2"/>
    <property type="match status" value="1"/>
</dbReference>
<proteinExistence type="predicted"/>
<dbReference type="InterPro" id="IPR020846">
    <property type="entry name" value="MFS_dom"/>
</dbReference>
<keyword evidence="3 6" id="KW-0812">Transmembrane</keyword>
<evidence type="ECO:0000313" key="10">
    <source>
        <dbReference type="Proteomes" id="UP000199322"/>
    </source>
</evidence>
<reference evidence="9 11" key="2">
    <citation type="submission" date="2019-04" db="EMBL/GenBank/DDBJ databases">
        <title>Draft genome sequence data and analysis of a Fermenting Bacterium, Geotoga petraea strain HO-Geo1, isolated from heavy-oil petroleum reservoir in Russia.</title>
        <authorList>
            <person name="Grouzdev D.S."/>
            <person name="Semenova E.M."/>
            <person name="Sokolova D.S."/>
            <person name="Tourova T.P."/>
            <person name="Poltaraus A.B."/>
            <person name="Nazina T.N."/>
        </authorList>
    </citation>
    <scope>NUCLEOTIDE SEQUENCE [LARGE SCALE GENOMIC DNA]</scope>
    <source>
        <strain evidence="9 11">HO-Geo1</strain>
    </source>
</reference>
<feature type="transmembrane region" description="Helical" evidence="6">
    <location>
        <begin position="86"/>
        <end position="104"/>
    </location>
</feature>
<feature type="transmembrane region" description="Helical" evidence="6">
    <location>
        <begin position="245"/>
        <end position="266"/>
    </location>
</feature>
<organism evidence="8 10">
    <name type="scientific">Geotoga petraea</name>
    <dbReference type="NCBI Taxonomy" id="28234"/>
    <lineage>
        <taxon>Bacteria</taxon>
        <taxon>Thermotogati</taxon>
        <taxon>Thermotogota</taxon>
        <taxon>Thermotogae</taxon>
        <taxon>Petrotogales</taxon>
        <taxon>Petrotogaceae</taxon>
        <taxon>Geotoga</taxon>
    </lineage>
</organism>
<dbReference type="OrthoDB" id="9787026at2"/>
<dbReference type="GO" id="GO:0022857">
    <property type="term" value="F:transmembrane transporter activity"/>
    <property type="evidence" value="ECO:0007669"/>
    <property type="project" value="InterPro"/>
</dbReference>
<keyword evidence="10" id="KW-1185">Reference proteome</keyword>
<dbReference type="InterPro" id="IPR036259">
    <property type="entry name" value="MFS_trans_sf"/>
</dbReference>
<dbReference type="EMBL" id="SRME01000002">
    <property type="protein sequence ID" value="TGG88440.1"/>
    <property type="molecule type" value="Genomic_DNA"/>
</dbReference>
<keyword evidence="5 6" id="KW-0472">Membrane</keyword>
<feature type="transmembrane region" description="Helical" evidence="6">
    <location>
        <begin position="54"/>
        <end position="74"/>
    </location>
</feature>
<feature type="transmembrane region" description="Helical" evidence="6">
    <location>
        <begin position="329"/>
        <end position="351"/>
    </location>
</feature>
<evidence type="ECO:0000256" key="4">
    <source>
        <dbReference type="ARBA" id="ARBA00022989"/>
    </source>
</evidence>
<dbReference type="Proteomes" id="UP000199322">
    <property type="component" value="Unassembled WGS sequence"/>
</dbReference>
<dbReference type="GO" id="GO:0016020">
    <property type="term" value="C:membrane"/>
    <property type="evidence" value="ECO:0007669"/>
    <property type="project" value="UniProtKB-SubCell"/>
</dbReference>
<name>A0A1G6K7K8_9BACT</name>
<dbReference type="InterPro" id="IPR005829">
    <property type="entry name" value="Sugar_transporter_CS"/>
</dbReference>
<evidence type="ECO:0000313" key="9">
    <source>
        <dbReference type="EMBL" id="TGG88440.1"/>
    </source>
</evidence>
<accession>A0A1G6K7K8</accession>
<feature type="transmembrane region" description="Helical" evidence="6">
    <location>
        <begin position="278"/>
        <end position="298"/>
    </location>
</feature>
<keyword evidence="4 6" id="KW-1133">Transmembrane helix</keyword>
<feature type="transmembrane region" description="Helical" evidence="6">
    <location>
        <begin position="110"/>
        <end position="131"/>
    </location>
</feature>
<keyword evidence="2" id="KW-0813">Transport</keyword>
<evidence type="ECO:0000256" key="6">
    <source>
        <dbReference type="SAM" id="Phobius"/>
    </source>
</evidence>
<evidence type="ECO:0000256" key="3">
    <source>
        <dbReference type="ARBA" id="ARBA00022692"/>
    </source>
</evidence>
<comment type="subcellular location">
    <subcellularLocation>
        <location evidence="1">Membrane</location>
        <topology evidence="1">Multi-pass membrane protein</topology>
    </subcellularLocation>
</comment>
<feature type="transmembrane region" description="Helical" evidence="6">
    <location>
        <begin position="391"/>
        <end position="412"/>
    </location>
</feature>
<dbReference type="EMBL" id="FMYV01000002">
    <property type="protein sequence ID" value="SDC26575.1"/>
    <property type="molecule type" value="Genomic_DNA"/>
</dbReference>
<evidence type="ECO:0000256" key="2">
    <source>
        <dbReference type="ARBA" id="ARBA00022448"/>
    </source>
</evidence>
<feature type="transmembrane region" description="Helical" evidence="6">
    <location>
        <begin position="363"/>
        <end position="385"/>
    </location>
</feature>
<evidence type="ECO:0000259" key="7">
    <source>
        <dbReference type="PROSITE" id="PS50850"/>
    </source>
</evidence>
<feature type="transmembrane region" description="Helical" evidence="6">
    <location>
        <begin position="143"/>
        <end position="165"/>
    </location>
</feature>
<dbReference type="STRING" id="28234.SAMN04488588_0757"/>
<evidence type="ECO:0000256" key="1">
    <source>
        <dbReference type="ARBA" id="ARBA00004141"/>
    </source>
</evidence>
<reference evidence="8 10" key="1">
    <citation type="submission" date="2016-10" db="EMBL/GenBank/DDBJ databases">
        <authorList>
            <person name="de Groot N.N."/>
        </authorList>
    </citation>
    <scope>NUCLEOTIDE SEQUENCE [LARGE SCALE GENOMIC DNA]</scope>
    <source>
        <strain evidence="8 10">WG14</strain>
    </source>
</reference>
<feature type="domain" description="Major facilitator superfamily (MFS) profile" evidence="7">
    <location>
        <begin position="19"/>
        <end position="418"/>
    </location>
</feature>
<feature type="transmembrane region" description="Helical" evidence="6">
    <location>
        <begin position="171"/>
        <end position="189"/>
    </location>
</feature>
<sequence length="423" mass="47445">MTLDNLVENVVDKKLQRKLLFTTSFGWALVAAYVMIMSFTISPISQEWNLSVQLSSLLASSTFIGMFFGALIAGNVSDLIGRKKTSILFLFQGVVFAFLVYFTNSPETFIIVRILSGIGFGGLLPSLNAYLTEFLSVGIRGKYLVYLETSWAFGSIYIGLIHLIFGANIDWKLDYVSLVIGVIPLIILLKIPESPKYLIVNNKLEIFKKQFNYSITENIEIEESKKVSFLNLFTKKYLNRTLNIYLLWFTMSFGYYGIFIWVKGILLSKGISLVQSDWFTFYMFLAQLPGYLLSAYLIEKIGRKPSLLLFTFGTSLSALFFAFSSSPSMVIVSSLIVSIFCMGAWGLTYAYTPELYPTKFRGAANGSSAALTRLAGFIAPFYTSYFLSQDMIYVGLIGISILFIITGISNYISLPETKNKEVS</sequence>
<evidence type="ECO:0000256" key="5">
    <source>
        <dbReference type="ARBA" id="ARBA00023136"/>
    </source>
</evidence>
<dbReference type="PROSITE" id="PS00217">
    <property type="entry name" value="SUGAR_TRANSPORT_2"/>
    <property type="match status" value="1"/>
</dbReference>
<feature type="transmembrane region" description="Helical" evidence="6">
    <location>
        <begin position="305"/>
        <end position="323"/>
    </location>
</feature>
<dbReference type="AlphaFoldDB" id="A0A1G6K7K8"/>
<gene>
    <name evidence="9" type="ORF">E4650_05190</name>
    <name evidence="8" type="ORF">SAMN04488588_0757</name>
</gene>
<protein>
    <submittedName>
        <fullName evidence="8 9">MFS transporter</fullName>
    </submittedName>
</protein>
<evidence type="ECO:0000313" key="11">
    <source>
        <dbReference type="Proteomes" id="UP000297288"/>
    </source>
</evidence>
<feature type="transmembrane region" description="Helical" evidence="6">
    <location>
        <begin position="19"/>
        <end position="42"/>
    </location>
</feature>
<dbReference type="InterPro" id="IPR005828">
    <property type="entry name" value="MFS_sugar_transport-like"/>
</dbReference>
<dbReference type="SUPFAM" id="SSF103473">
    <property type="entry name" value="MFS general substrate transporter"/>
    <property type="match status" value="1"/>
</dbReference>
<dbReference type="Proteomes" id="UP000297288">
    <property type="component" value="Unassembled WGS sequence"/>
</dbReference>